<sequence length="318" mass="35420">MASDGDAIEAGRGTSSSQSSGYGIDDTKSIESSVLKYREENGRRYHGYKDGSYWQPNDDTQNDNADISHVKFLKALGGKLLLAPVAKNIERALDIGTGTGIWALDFADEYSNTQVIGTDLSPIQPEMVAPNCEFFVDDCRDDWSEIFPPNHFDLIHIRGLFGSIKDWPALYKQIYKHLKPGGYIEQVEVSINIRSDDNTLTPDNPLTTFCKLFEEAGKKTGCTFEISEVMGDIISSTGFINRVDTAIKTPIGGWAPDPKLRDLGFWALLGFDLGLEGAQVRRAAKDRKIHKYHDVKVVYAQKPFPPDSTETHRNTPPR</sequence>
<dbReference type="STRING" id="1745343.A0A2J6PMN3"/>
<evidence type="ECO:0000313" key="2">
    <source>
        <dbReference type="EMBL" id="PMD15146.1"/>
    </source>
</evidence>
<dbReference type="SUPFAM" id="SSF53335">
    <property type="entry name" value="S-adenosyl-L-methionine-dependent methyltransferases"/>
    <property type="match status" value="1"/>
</dbReference>
<gene>
    <name evidence="2" type="ORF">NA56DRAFT_664038</name>
</gene>
<feature type="region of interest" description="Disordered" evidence="1">
    <location>
        <begin position="1"/>
        <end position="25"/>
    </location>
</feature>
<dbReference type="GO" id="GO:0008168">
    <property type="term" value="F:methyltransferase activity"/>
    <property type="evidence" value="ECO:0007669"/>
    <property type="project" value="UniProtKB-KW"/>
</dbReference>
<reference evidence="2 3" key="1">
    <citation type="submission" date="2016-05" db="EMBL/GenBank/DDBJ databases">
        <title>A degradative enzymes factory behind the ericoid mycorrhizal symbiosis.</title>
        <authorList>
            <consortium name="DOE Joint Genome Institute"/>
            <person name="Martino E."/>
            <person name="Morin E."/>
            <person name="Grelet G."/>
            <person name="Kuo A."/>
            <person name="Kohler A."/>
            <person name="Daghino S."/>
            <person name="Barry K."/>
            <person name="Choi C."/>
            <person name="Cichocki N."/>
            <person name="Clum A."/>
            <person name="Copeland A."/>
            <person name="Hainaut M."/>
            <person name="Haridas S."/>
            <person name="Labutti K."/>
            <person name="Lindquist E."/>
            <person name="Lipzen A."/>
            <person name="Khouja H.-R."/>
            <person name="Murat C."/>
            <person name="Ohm R."/>
            <person name="Olson A."/>
            <person name="Spatafora J."/>
            <person name="Veneault-Fourrey C."/>
            <person name="Henrissat B."/>
            <person name="Grigoriev I."/>
            <person name="Martin F."/>
            <person name="Perotto S."/>
        </authorList>
    </citation>
    <scope>NUCLEOTIDE SEQUENCE [LARGE SCALE GENOMIC DNA]</scope>
    <source>
        <strain evidence="2 3">UAMH 7357</strain>
    </source>
</reference>
<dbReference type="PANTHER" id="PTHR43591:SF106">
    <property type="entry name" value="S-ADENOSYL-L-METHIONINE-DEPENDENT METHYLTRANSFERASE"/>
    <property type="match status" value="1"/>
</dbReference>
<dbReference type="InterPro" id="IPR029063">
    <property type="entry name" value="SAM-dependent_MTases_sf"/>
</dbReference>
<protein>
    <submittedName>
        <fullName evidence="2">S-adenosyl-L-methionine-dependent methyltransferase</fullName>
    </submittedName>
</protein>
<dbReference type="EMBL" id="KZ613515">
    <property type="protein sequence ID" value="PMD15146.1"/>
    <property type="molecule type" value="Genomic_DNA"/>
</dbReference>
<keyword evidence="3" id="KW-1185">Reference proteome</keyword>
<organism evidence="2 3">
    <name type="scientific">Hyaloscypha hepaticicola</name>
    <dbReference type="NCBI Taxonomy" id="2082293"/>
    <lineage>
        <taxon>Eukaryota</taxon>
        <taxon>Fungi</taxon>
        <taxon>Dikarya</taxon>
        <taxon>Ascomycota</taxon>
        <taxon>Pezizomycotina</taxon>
        <taxon>Leotiomycetes</taxon>
        <taxon>Helotiales</taxon>
        <taxon>Hyaloscyphaceae</taxon>
        <taxon>Hyaloscypha</taxon>
    </lineage>
</organism>
<dbReference type="GO" id="GO:0032259">
    <property type="term" value="P:methylation"/>
    <property type="evidence" value="ECO:0007669"/>
    <property type="project" value="UniProtKB-KW"/>
</dbReference>
<evidence type="ECO:0000313" key="3">
    <source>
        <dbReference type="Proteomes" id="UP000235672"/>
    </source>
</evidence>
<dbReference type="Gene3D" id="3.40.50.150">
    <property type="entry name" value="Vaccinia Virus protein VP39"/>
    <property type="match status" value="1"/>
</dbReference>
<dbReference type="OrthoDB" id="2013972at2759"/>
<accession>A0A2J6PMN3</accession>
<evidence type="ECO:0000256" key="1">
    <source>
        <dbReference type="SAM" id="MobiDB-lite"/>
    </source>
</evidence>
<proteinExistence type="predicted"/>
<keyword evidence="2" id="KW-0808">Transferase</keyword>
<name>A0A2J6PMN3_9HELO</name>
<keyword evidence="2" id="KW-0489">Methyltransferase</keyword>
<dbReference type="Pfam" id="PF13489">
    <property type="entry name" value="Methyltransf_23"/>
    <property type="match status" value="1"/>
</dbReference>
<dbReference type="AlphaFoldDB" id="A0A2J6PMN3"/>
<dbReference type="PANTHER" id="PTHR43591">
    <property type="entry name" value="METHYLTRANSFERASE"/>
    <property type="match status" value="1"/>
</dbReference>
<dbReference type="Proteomes" id="UP000235672">
    <property type="component" value="Unassembled WGS sequence"/>
</dbReference>
<dbReference type="CDD" id="cd02440">
    <property type="entry name" value="AdoMet_MTases"/>
    <property type="match status" value="1"/>
</dbReference>